<evidence type="ECO:0000313" key="3">
    <source>
        <dbReference type="Proteomes" id="UP000422221"/>
    </source>
</evidence>
<sequence>MDVKKKILLFLLIGGVTVIQAQKNEKFTPPNMTQKTHTFALPELQIDSTFITNLNTVLFSQKGCGVKKDSKWKNFFILFKAIDSTSYSICLSLEDIPAEKSIVFFKYNDFYYWLHGEIPPNIISKTKTKKRFSYKEPIPAFYDPPFWTLIYHIQTGNIEFKGQDCH</sequence>
<protein>
    <submittedName>
        <fullName evidence="2">Uncharacterized protein</fullName>
    </submittedName>
</protein>
<organism evidence="2 3">
    <name type="scientific">Bacteroides salyersiae</name>
    <dbReference type="NCBI Taxonomy" id="291644"/>
    <lineage>
        <taxon>Bacteria</taxon>
        <taxon>Pseudomonadati</taxon>
        <taxon>Bacteroidota</taxon>
        <taxon>Bacteroidia</taxon>
        <taxon>Bacteroidales</taxon>
        <taxon>Bacteroidaceae</taxon>
        <taxon>Bacteroides</taxon>
    </lineage>
</organism>
<name>A0A7J4XMT5_9BACE</name>
<dbReference type="GeneID" id="93114754"/>
<comment type="caution">
    <text evidence="2">The sequence shown here is derived from an EMBL/GenBank/DDBJ whole genome shotgun (WGS) entry which is preliminary data.</text>
</comment>
<evidence type="ECO:0000313" key="2">
    <source>
        <dbReference type="EMBL" id="KAA3769340.1"/>
    </source>
</evidence>
<evidence type="ECO:0000256" key="1">
    <source>
        <dbReference type="SAM" id="SignalP"/>
    </source>
</evidence>
<feature type="chain" id="PRO_5029524110" evidence="1">
    <location>
        <begin position="22"/>
        <end position="166"/>
    </location>
</feature>
<dbReference type="EMBL" id="VWMK01000002">
    <property type="protein sequence ID" value="KAA3769340.1"/>
    <property type="molecule type" value="Genomic_DNA"/>
</dbReference>
<proteinExistence type="predicted"/>
<dbReference type="AlphaFoldDB" id="A0A7J4XMT5"/>
<dbReference type="Proteomes" id="UP000422221">
    <property type="component" value="Unassembled WGS sequence"/>
</dbReference>
<gene>
    <name evidence="2" type="ORF">F3F73_02650</name>
</gene>
<reference evidence="2 3" key="1">
    <citation type="journal article" date="2019" name="Nat. Med.">
        <title>A library of human gut bacterial isolates paired with longitudinal multiomics data enables mechanistic microbiome research.</title>
        <authorList>
            <person name="Poyet M."/>
            <person name="Groussin M."/>
            <person name="Gibbons S.M."/>
            <person name="Avila-Pacheco J."/>
            <person name="Jiang X."/>
            <person name="Kearney S.M."/>
            <person name="Perrotta A.R."/>
            <person name="Berdy B."/>
            <person name="Zhao S."/>
            <person name="Lieberman T.D."/>
            <person name="Swanson P.K."/>
            <person name="Smith M."/>
            <person name="Roesemann S."/>
            <person name="Alexander J.E."/>
            <person name="Rich S.A."/>
            <person name="Livny J."/>
            <person name="Vlamakis H."/>
            <person name="Clish C."/>
            <person name="Bullock K."/>
            <person name="Deik A."/>
            <person name="Scott J."/>
            <person name="Pierce K.A."/>
            <person name="Xavier R.J."/>
            <person name="Alm E.J."/>
        </authorList>
    </citation>
    <scope>NUCLEOTIDE SEQUENCE [LARGE SCALE GENOMIC DNA]</scope>
    <source>
        <strain evidence="2 3">BIOML-A10</strain>
    </source>
</reference>
<accession>A0A7J4XMT5</accession>
<dbReference type="RefSeq" id="WP_122282019.1">
    <property type="nucleotide sequence ID" value="NZ_CAXSTI010000010.1"/>
</dbReference>
<feature type="signal peptide" evidence="1">
    <location>
        <begin position="1"/>
        <end position="21"/>
    </location>
</feature>
<keyword evidence="1" id="KW-0732">Signal</keyword>